<accession>A0A238U5I0</accession>
<name>A0A238U5I0_9FLAO</name>
<evidence type="ECO:0000313" key="2">
    <source>
        <dbReference type="Proteomes" id="UP000215214"/>
    </source>
</evidence>
<proteinExistence type="predicted"/>
<dbReference type="Proteomes" id="UP000215214">
    <property type="component" value="Chromosome TJEJU"/>
</dbReference>
<sequence length="274" mass="32767">MNMFFDEILNEVRDKYGSIKFESNEIEIARKMISYLHEKLELMKKHLLDFNFSTEEEEIHFFKEIKPEIHGLLIFYKHVYCIETTCPIGNAQKNIQHYTNYLEKVSKSNKRYYHSNSFYQYIKSGRTDKDYLYFLRQKNDDIVYSGDQTFTFFDLQFSTFYDSVFSLIKAEEKLHIYVNSKIDESPRNSINVGNLDWSNSKSSMIELIYALHISKSIPKSNIRKIANVFEQIFDIKLGDIHHTYHRMKYRTDSRTLFLDQLKQALETHLGESDR</sequence>
<protein>
    <recommendedName>
        <fullName evidence="3">RteC protein</fullName>
    </recommendedName>
</protein>
<dbReference type="AlphaFoldDB" id="A0A238U5I0"/>
<keyword evidence="2" id="KW-1185">Reference proteome</keyword>
<dbReference type="EMBL" id="LT899436">
    <property type="protein sequence ID" value="SNR14469.1"/>
    <property type="molecule type" value="Genomic_DNA"/>
</dbReference>
<dbReference type="RefSeq" id="WP_095069448.1">
    <property type="nucleotide sequence ID" value="NZ_LT899436.1"/>
</dbReference>
<dbReference type="InterPro" id="IPR018534">
    <property type="entry name" value="Tet_reg_excision_RteC"/>
</dbReference>
<dbReference type="Pfam" id="PF09357">
    <property type="entry name" value="RteC"/>
    <property type="match status" value="1"/>
</dbReference>
<dbReference type="KEGG" id="tje:TJEJU_0693"/>
<evidence type="ECO:0008006" key="3">
    <source>
        <dbReference type="Google" id="ProtNLM"/>
    </source>
</evidence>
<dbReference type="OrthoDB" id="790983at2"/>
<gene>
    <name evidence="1" type="ORF">TJEJU_0693</name>
</gene>
<organism evidence="1 2">
    <name type="scientific">Tenacibaculum jejuense</name>
    <dbReference type="NCBI Taxonomy" id="584609"/>
    <lineage>
        <taxon>Bacteria</taxon>
        <taxon>Pseudomonadati</taxon>
        <taxon>Bacteroidota</taxon>
        <taxon>Flavobacteriia</taxon>
        <taxon>Flavobacteriales</taxon>
        <taxon>Flavobacteriaceae</taxon>
        <taxon>Tenacibaculum</taxon>
    </lineage>
</organism>
<evidence type="ECO:0000313" key="1">
    <source>
        <dbReference type="EMBL" id="SNR14469.1"/>
    </source>
</evidence>
<reference evidence="1 2" key="1">
    <citation type="submission" date="2017-07" db="EMBL/GenBank/DDBJ databases">
        <authorList>
            <person name="Sun Z.S."/>
            <person name="Albrecht U."/>
            <person name="Echele G."/>
            <person name="Lee C.C."/>
        </authorList>
    </citation>
    <scope>NUCLEOTIDE SEQUENCE [LARGE SCALE GENOMIC DNA]</scope>
    <source>
        <strain evidence="2">type strain: KCTC 22618</strain>
    </source>
</reference>